<dbReference type="InterPro" id="IPR021728">
    <property type="entry name" value="DUF3300"/>
</dbReference>
<feature type="compositionally biased region" description="Basic and acidic residues" evidence="1">
    <location>
        <begin position="573"/>
        <end position="592"/>
    </location>
</feature>
<dbReference type="PANTHER" id="PTHR40269">
    <property type="entry name" value="OUTER MEMBRANE PROTEIN-RELATED"/>
    <property type="match status" value="1"/>
</dbReference>
<keyword evidence="3" id="KW-1185">Reference proteome</keyword>
<dbReference type="PANTHER" id="PTHR40269:SF1">
    <property type="entry name" value="OUTER MEMBRANE PROTEIN"/>
    <property type="match status" value="1"/>
</dbReference>
<feature type="compositionally biased region" description="Basic and acidic residues" evidence="1">
    <location>
        <begin position="657"/>
        <end position="681"/>
    </location>
</feature>
<dbReference type="RefSeq" id="WP_217648938.1">
    <property type="nucleotide sequence ID" value="NZ_FONX01000004.1"/>
</dbReference>
<protein>
    <recommendedName>
        <fullName evidence="4">DUF3300 domain-containing protein</fullName>
    </recommendedName>
</protein>
<accession>A0A1I2CWQ8</accession>
<feature type="compositionally biased region" description="Low complexity" evidence="1">
    <location>
        <begin position="551"/>
        <end position="572"/>
    </location>
</feature>
<dbReference type="EMBL" id="FONX01000004">
    <property type="protein sequence ID" value="SFE72652.1"/>
    <property type="molecule type" value="Genomic_DNA"/>
</dbReference>
<evidence type="ECO:0000313" key="2">
    <source>
        <dbReference type="EMBL" id="SFE72652.1"/>
    </source>
</evidence>
<sequence length="681" mass="71547">MQQPLASAAQGGDIPALTSRPARPSVPHSVRLSVRRHAPRYALALLAAAVLTACQRPSPDAAAAPQAAAQAPAAAASAPAAAASAPAATSVAYTPPSAQNLYQMVAPIALYPDRLVAQVLAASTYPDQITDAAGWLGRNPGLRGDALVRAVNDQPWDPSVKALTAFPNVLEQLAANLPWTSALGQAYYHDPSDVMNAIQVMRERATKAGTLRSSPKLRVVTAAAPAPQPMPATVTPAVPLYAGPAVVAPPPSVIAIEPAEPATVYVPHYDPQVVYGTPVPVYPGYRWAAPAPVLVAAQPDPSQTWLAFGAGVVVGAVAGWAAHSPSWGWNAWNVHWGAPRPPAWVEGAPPPPPPVPPAVVYQGATYVSHSRTVIENIRNVTVNNNQHYTTVNNNNYQGGAPGAPAGAAAVAPAALAAPMAAFAAPQRSAPVQPQAGHAPAMVPPKALSLATALSPVQRPAQEHGMPATHMQPAAQFLTPGGVPAQPHRVPQEREMRAMEASARQAQGHAPNAALAAPFMSERPGQAQQPPARESRQEAHAQQHLQPQATFPAPAMAAAPRADAREAAMAAPAGHDRARGGERERGDAMRQRWQDAAPPAHAQRAEEAAMRAQQLQQQHVPHAAMQQAIPQAQPPRRAEMPQEPHRPQVQAPRAASPEVHREQPHREPQHQEPGQRHAHERS</sequence>
<feature type="compositionally biased region" description="Low complexity" evidence="1">
    <location>
        <begin position="609"/>
        <end position="634"/>
    </location>
</feature>
<evidence type="ECO:0008006" key="4">
    <source>
        <dbReference type="Google" id="ProtNLM"/>
    </source>
</evidence>
<evidence type="ECO:0000256" key="1">
    <source>
        <dbReference type="SAM" id="MobiDB-lite"/>
    </source>
</evidence>
<feature type="region of interest" description="Disordered" evidence="1">
    <location>
        <begin position="475"/>
        <end position="681"/>
    </location>
</feature>
<organism evidence="2 3">
    <name type="scientific">Paracidovorax wautersii</name>
    <dbReference type="NCBI Taxonomy" id="1177982"/>
    <lineage>
        <taxon>Bacteria</taxon>
        <taxon>Pseudomonadati</taxon>
        <taxon>Pseudomonadota</taxon>
        <taxon>Betaproteobacteria</taxon>
        <taxon>Burkholderiales</taxon>
        <taxon>Comamonadaceae</taxon>
        <taxon>Paracidovorax</taxon>
    </lineage>
</organism>
<proteinExistence type="predicted"/>
<name>A0A1I2CWQ8_9BURK</name>
<reference evidence="3" key="1">
    <citation type="submission" date="2016-10" db="EMBL/GenBank/DDBJ databases">
        <authorList>
            <person name="Varghese N."/>
            <person name="Submissions S."/>
        </authorList>
    </citation>
    <scope>NUCLEOTIDE SEQUENCE [LARGE SCALE GENOMIC DNA]</scope>
    <source>
        <strain evidence="3">DSM 27981</strain>
    </source>
</reference>
<dbReference type="AlphaFoldDB" id="A0A1I2CWQ8"/>
<feature type="region of interest" description="Disordered" evidence="1">
    <location>
        <begin position="1"/>
        <end position="31"/>
    </location>
</feature>
<gene>
    <name evidence="2" type="ORF">SAMN04489711_104340</name>
</gene>
<evidence type="ECO:0000313" key="3">
    <source>
        <dbReference type="Proteomes" id="UP000199119"/>
    </source>
</evidence>
<dbReference type="Pfam" id="PF11737">
    <property type="entry name" value="DUF3300"/>
    <property type="match status" value="1"/>
</dbReference>
<dbReference type="Proteomes" id="UP000199119">
    <property type="component" value="Unassembled WGS sequence"/>
</dbReference>
<dbReference type="STRING" id="1177982.SAMN04489711_104340"/>
<feature type="compositionally biased region" description="Basic and acidic residues" evidence="1">
    <location>
        <begin position="635"/>
        <end position="645"/>
    </location>
</feature>